<dbReference type="EMBL" id="JBJJXE010000022">
    <property type="protein sequence ID" value="MFL1733077.1"/>
    <property type="molecule type" value="Genomic_DNA"/>
</dbReference>
<dbReference type="Gene3D" id="1.10.510.10">
    <property type="entry name" value="Transferase(Phosphotransferase) domain 1"/>
    <property type="match status" value="1"/>
</dbReference>
<evidence type="ECO:0000259" key="1">
    <source>
        <dbReference type="Pfam" id="PF01636"/>
    </source>
</evidence>
<comment type="caution">
    <text evidence="2">The sequence shown here is derived from an EMBL/GenBank/DDBJ whole genome shotgun (WGS) entry which is preliminary data.</text>
</comment>
<gene>
    <name evidence="2" type="ORF">ACJHVH_08805</name>
</gene>
<name>A0ABW8UCC6_9GAMM</name>
<proteinExistence type="predicted"/>
<feature type="domain" description="Aminoglycoside phosphotransferase" evidence="1">
    <location>
        <begin position="34"/>
        <end position="181"/>
    </location>
</feature>
<dbReference type="RefSeq" id="WP_407069570.1">
    <property type="nucleotide sequence ID" value="NZ_JBJJXE010000022.1"/>
</dbReference>
<sequence>MAMLFNKIIYLNEFSKVSESSCGRFVKKESRRCLRGEIEVLIKLTQCPYIPKLIDVVNHQGVILERLHPAPKNTSQKNISRIYRYILEYIADNQIFFNLHRFDLNFIKNTIVGMEKEVSRCIHLQYIFDLNFLMHTTKNAIDIIEKNNMRYKNFYLLHGDLHIGNIMMGDKHLKIIDWEDAILFSTNIEENTDLHYLYQVYRLLLFIMDFLEYGNYELLLSQKNKIKKWSDKILRDYQKIMS</sequence>
<dbReference type="SUPFAM" id="SSF56112">
    <property type="entry name" value="Protein kinase-like (PK-like)"/>
    <property type="match status" value="1"/>
</dbReference>
<dbReference type="Proteomes" id="UP001624684">
    <property type="component" value="Unassembled WGS sequence"/>
</dbReference>
<keyword evidence="3" id="KW-1185">Reference proteome</keyword>
<evidence type="ECO:0000313" key="2">
    <source>
        <dbReference type="EMBL" id="MFL1733077.1"/>
    </source>
</evidence>
<dbReference type="Pfam" id="PF01636">
    <property type="entry name" value="APH"/>
    <property type="match status" value="1"/>
</dbReference>
<dbReference type="InterPro" id="IPR011009">
    <property type="entry name" value="Kinase-like_dom_sf"/>
</dbReference>
<accession>A0ABW8UCC6</accession>
<protein>
    <submittedName>
        <fullName evidence="2">Phosphotransferase</fullName>
    </submittedName>
</protein>
<organism evidence="2 3">
    <name type="scientific">Moraxella oculi</name>
    <dbReference type="NCBI Taxonomy" id="2940516"/>
    <lineage>
        <taxon>Bacteria</taxon>
        <taxon>Pseudomonadati</taxon>
        <taxon>Pseudomonadota</taxon>
        <taxon>Gammaproteobacteria</taxon>
        <taxon>Moraxellales</taxon>
        <taxon>Moraxellaceae</taxon>
        <taxon>Moraxella</taxon>
    </lineage>
</organism>
<evidence type="ECO:0000313" key="3">
    <source>
        <dbReference type="Proteomes" id="UP001624684"/>
    </source>
</evidence>
<reference evidence="2 3" key="1">
    <citation type="submission" date="2024-11" db="EMBL/GenBank/DDBJ databases">
        <title>First Report of Moraxella oculi in Brazil in an Infectious Bovine Keratoconjunctivitis Outbreak.</title>
        <authorList>
            <person name="Carvalho C.V."/>
            <person name="Domingues R."/>
            <person name="Coutinho C."/>
            <person name="Honorio N.T.B.S."/>
            <person name="Faza D.R.L.R."/>
            <person name="Carvalho W.A."/>
            <person name="Machado A.B.F."/>
            <person name="Martins M.F."/>
            <person name="Gaspar E.B."/>
        </authorList>
    </citation>
    <scope>NUCLEOTIDE SEQUENCE [LARGE SCALE GENOMIC DNA]</scope>
    <source>
        <strain evidence="2 3">2117LE</strain>
    </source>
</reference>
<dbReference type="InterPro" id="IPR002575">
    <property type="entry name" value="Aminoglycoside_PTrfase"/>
</dbReference>